<sequence length="257" mass="28467">MLARLPSAIFTLPDEAPAPLHPCSASPNSDIAATITTRFCQTFQIPGQLSSKSPLALLPPSQQINADGLNQMDEKAFTRRVASHSVRIISSFRIRLAGFLAEIKATEKRIVSSALNIFGFGGASALQSTDTLAVKLANNLPDASRRDATPCSKYVEYKAAGAILCLWGRLPMDSTRLDSYTSLNFRLDVSCFVQLSHFSSRCPNFLPDVTDFVYTRMSHFSASCLNFRLVFSIFGWNCDVWKKSGTYRRKLIDLDEH</sequence>
<name>A0AAN9Y051_9HEMI</name>
<proteinExistence type="predicted"/>
<evidence type="ECO:0000313" key="1">
    <source>
        <dbReference type="EMBL" id="KAK7579596.1"/>
    </source>
</evidence>
<dbReference type="EMBL" id="JBBCAQ010000034">
    <property type="protein sequence ID" value="KAK7579596.1"/>
    <property type="molecule type" value="Genomic_DNA"/>
</dbReference>
<evidence type="ECO:0000313" key="2">
    <source>
        <dbReference type="Proteomes" id="UP001367676"/>
    </source>
</evidence>
<comment type="caution">
    <text evidence="1">The sequence shown here is derived from an EMBL/GenBank/DDBJ whole genome shotgun (WGS) entry which is preliminary data.</text>
</comment>
<dbReference type="Proteomes" id="UP001367676">
    <property type="component" value="Unassembled WGS sequence"/>
</dbReference>
<organism evidence="1 2">
    <name type="scientific">Parthenolecanium corni</name>
    <dbReference type="NCBI Taxonomy" id="536013"/>
    <lineage>
        <taxon>Eukaryota</taxon>
        <taxon>Metazoa</taxon>
        <taxon>Ecdysozoa</taxon>
        <taxon>Arthropoda</taxon>
        <taxon>Hexapoda</taxon>
        <taxon>Insecta</taxon>
        <taxon>Pterygota</taxon>
        <taxon>Neoptera</taxon>
        <taxon>Paraneoptera</taxon>
        <taxon>Hemiptera</taxon>
        <taxon>Sternorrhyncha</taxon>
        <taxon>Coccoidea</taxon>
        <taxon>Coccidae</taxon>
        <taxon>Parthenolecanium</taxon>
    </lineage>
</organism>
<protein>
    <submittedName>
        <fullName evidence="1">Uncharacterized protein</fullName>
    </submittedName>
</protein>
<keyword evidence="2" id="KW-1185">Reference proteome</keyword>
<dbReference type="AlphaFoldDB" id="A0AAN9Y051"/>
<accession>A0AAN9Y051</accession>
<reference evidence="1 2" key="1">
    <citation type="submission" date="2024-03" db="EMBL/GenBank/DDBJ databases">
        <title>Adaptation during the transition from Ophiocordyceps entomopathogen to insect associate is accompanied by gene loss and intensified selection.</title>
        <authorList>
            <person name="Ward C.M."/>
            <person name="Onetto C.A."/>
            <person name="Borneman A.R."/>
        </authorList>
    </citation>
    <scope>NUCLEOTIDE SEQUENCE [LARGE SCALE GENOMIC DNA]</scope>
    <source>
        <strain evidence="1">AWRI1</strain>
        <tissue evidence="1">Single Adult Female</tissue>
    </source>
</reference>
<gene>
    <name evidence="1" type="ORF">V9T40_000225</name>
</gene>